<dbReference type="RefSeq" id="WP_146478525.1">
    <property type="nucleotide sequence ID" value="NZ_CP042266.1"/>
</dbReference>
<dbReference type="Gene3D" id="3.90.470.20">
    <property type="entry name" value="4'-phosphopantetheinyl transferase domain"/>
    <property type="match status" value="2"/>
</dbReference>
<comment type="similarity">
    <text evidence="1">Belongs to the P-Pant transferase superfamily. Gsp/Sfp/HetI/AcpT family.</text>
</comment>
<dbReference type="Proteomes" id="UP000320580">
    <property type="component" value="Chromosome"/>
</dbReference>
<dbReference type="OrthoDB" id="190168at2"/>
<dbReference type="KEGG" id="sqz:FQU76_00455"/>
<dbReference type="AlphaFoldDB" id="A0A5B8JFL3"/>
<dbReference type="EMBL" id="CP042266">
    <property type="protein sequence ID" value="QDY75213.1"/>
    <property type="molecule type" value="Genomic_DNA"/>
</dbReference>
<feature type="region of interest" description="Disordered" evidence="3">
    <location>
        <begin position="1"/>
        <end position="21"/>
    </location>
</feature>
<sequence>MDPPPRTPQAPHHGHRLPAPRIPGLITLMGRAHPADGTGTPAEDTWRTVMSPAEHRRADAFRLDTDRHQFQYTRWLLRTGLSRLAPVAPQDWEFVATPHGKPAIHPRFGSDVQFSLSHSGGLCLIGLAHGRPVGVDIQTCEALSSPQRVARLAGKCLAPAERTRVDTLTGREQRDAVIQLWTLKEAYAKAVGLGLRLPFDQIAFRPDHRRGIVLQPTATVRDPGRWDCWAPPPPPGFRMAVCLARPGPDGPR</sequence>
<dbReference type="GO" id="GO:0019878">
    <property type="term" value="P:lysine biosynthetic process via aminoadipic acid"/>
    <property type="evidence" value="ECO:0007669"/>
    <property type="project" value="TreeGrafter"/>
</dbReference>
<dbReference type="GO" id="GO:0008897">
    <property type="term" value="F:holo-[acyl-carrier-protein] synthase activity"/>
    <property type="evidence" value="ECO:0007669"/>
    <property type="project" value="InterPro"/>
</dbReference>
<dbReference type="PANTHER" id="PTHR12215:SF10">
    <property type="entry name" value="L-AMINOADIPATE-SEMIALDEHYDE DEHYDROGENASE-PHOSPHOPANTETHEINYL TRANSFERASE"/>
    <property type="match status" value="1"/>
</dbReference>
<evidence type="ECO:0000256" key="2">
    <source>
        <dbReference type="ARBA" id="ARBA00022679"/>
    </source>
</evidence>
<protein>
    <submittedName>
        <fullName evidence="6">4'-phosphopantetheinyl transferase superfamily protein</fullName>
    </submittedName>
</protein>
<dbReference type="SUPFAM" id="SSF56214">
    <property type="entry name" value="4'-phosphopantetheinyl transferase"/>
    <property type="match status" value="2"/>
</dbReference>
<dbReference type="InterPro" id="IPR008278">
    <property type="entry name" value="4-PPantetheinyl_Trfase_dom"/>
</dbReference>
<dbReference type="PANTHER" id="PTHR12215">
    <property type="entry name" value="PHOSPHOPANTETHEINE TRANSFERASE"/>
    <property type="match status" value="1"/>
</dbReference>
<evidence type="ECO:0000256" key="1">
    <source>
        <dbReference type="ARBA" id="ARBA00010990"/>
    </source>
</evidence>
<accession>A0A5B8JFL3</accession>
<proteinExistence type="inferred from homology"/>
<evidence type="ECO:0000256" key="3">
    <source>
        <dbReference type="SAM" id="MobiDB-lite"/>
    </source>
</evidence>
<feature type="domain" description="4'-phosphopantetheinyl transferase" evidence="4">
    <location>
        <begin position="132"/>
        <end position="215"/>
    </location>
</feature>
<dbReference type="EMBL" id="CP042266">
    <property type="protein sequence ID" value="QDY80585.1"/>
    <property type="molecule type" value="Genomic_DNA"/>
</dbReference>
<keyword evidence="7" id="KW-1185">Reference proteome</keyword>
<name>A0A5B8JFL3_9ACTN</name>
<gene>
    <name evidence="5" type="ORF">FQU76_00455</name>
    <name evidence="6" type="ORF">FQU76_33285</name>
</gene>
<evidence type="ECO:0000313" key="7">
    <source>
        <dbReference type="Proteomes" id="UP000320580"/>
    </source>
</evidence>
<evidence type="ECO:0000313" key="6">
    <source>
        <dbReference type="EMBL" id="QDY80585.1"/>
    </source>
</evidence>
<dbReference type="KEGG" id="sqz:FQU76_33285"/>
<evidence type="ECO:0000259" key="4">
    <source>
        <dbReference type="Pfam" id="PF01648"/>
    </source>
</evidence>
<keyword evidence="2 6" id="KW-0808">Transferase</keyword>
<dbReference type="InterPro" id="IPR037143">
    <property type="entry name" value="4-PPantetheinyl_Trfase_dom_sf"/>
</dbReference>
<evidence type="ECO:0000313" key="5">
    <source>
        <dbReference type="EMBL" id="QDY75213.1"/>
    </source>
</evidence>
<organism evidence="6 7">
    <name type="scientific">Streptomyces qinzhouensis</name>
    <dbReference type="NCBI Taxonomy" id="2599401"/>
    <lineage>
        <taxon>Bacteria</taxon>
        <taxon>Bacillati</taxon>
        <taxon>Actinomycetota</taxon>
        <taxon>Actinomycetes</taxon>
        <taxon>Kitasatosporales</taxon>
        <taxon>Streptomycetaceae</taxon>
        <taxon>Streptomyces</taxon>
    </lineage>
</organism>
<dbReference type="GO" id="GO:0005829">
    <property type="term" value="C:cytosol"/>
    <property type="evidence" value="ECO:0007669"/>
    <property type="project" value="TreeGrafter"/>
</dbReference>
<dbReference type="InterPro" id="IPR050559">
    <property type="entry name" value="P-Pant_transferase_sf"/>
</dbReference>
<dbReference type="Pfam" id="PF01648">
    <property type="entry name" value="ACPS"/>
    <property type="match status" value="1"/>
</dbReference>
<reference evidence="6 7" key="1">
    <citation type="submission" date="2019-07" db="EMBL/GenBank/DDBJ databases">
        <authorList>
            <person name="Zhu P."/>
        </authorList>
    </citation>
    <scope>NUCLEOTIDE SEQUENCE [LARGE SCALE GENOMIC DNA]</scope>
    <source>
        <strain evidence="6 7">SSL-25</strain>
    </source>
</reference>
<dbReference type="GO" id="GO:0000287">
    <property type="term" value="F:magnesium ion binding"/>
    <property type="evidence" value="ECO:0007669"/>
    <property type="project" value="InterPro"/>
</dbReference>